<dbReference type="InterPro" id="IPR038389">
    <property type="entry name" value="PSMG2_sf"/>
</dbReference>
<name>A0ABZ3FNZ8_9ACTN</name>
<dbReference type="Gene3D" id="1.10.287.100">
    <property type="match status" value="1"/>
</dbReference>
<dbReference type="RefSeq" id="WP_425309244.1">
    <property type="nucleotide sequence ID" value="NZ_CP154795.1"/>
</dbReference>
<dbReference type="InterPro" id="IPR008492">
    <property type="entry name" value="Rv2714-like"/>
</dbReference>
<reference evidence="1 2" key="1">
    <citation type="submission" date="2024-04" db="EMBL/GenBank/DDBJ databases">
        <title>Isolation of an actinomycete strain from pig manure.</title>
        <authorList>
            <person name="Gong T."/>
            <person name="Yu Z."/>
            <person name="An M."/>
            <person name="Wei C."/>
            <person name="Yang W."/>
            <person name="Liu L."/>
        </authorList>
    </citation>
    <scope>NUCLEOTIDE SEQUENCE [LARGE SCALE GENOMIC DNA]</scope>
    <source>
        <strain evidence="1 2">ZF39</strain>
    </source>
</reference>
<dbReference type="Gene3D" id="3.40.50.10900">
    <property type="entry name" value="PAC-like subunit"/>
    <property type="match status" value="1"/>
</dbReference>
<dbReference type="InterPro" id="IPR019151">
    <property type="entry name" value="Proteasome_assmbl_chaperone_2"/>
</dbReference>
<organism evidence="1 2">
    <name type="scientific">Ammonicoccus fulvus</name>
    <dbReference type="NCBI Taxonomy" id="3138240"/>
    <lineage>
        <taxon>Bacteria</taxon>
        <taxon>Bacillati</taxon>
        <taxon>Actinomycetota</taxon>
        <taxon>Actinomycetes</taxon>
        <taxon>Propionibacteriales</taxon>
        <taxon>Propionibacteriaceae</taxon>
        <taxon>Ammonicoccus</taxon>
    </lineage>
</organism>
<proteinExistence type="predicted"/>
<gene>
    <name evidence="1" type="ORF">AADG42_10880</name>
</gene>
<dbReference type="PIRSF" id="PIRSF028754">
    <property type="entry name" value="UCP028754"/>
    <property type="match status" value="1"/>
</dbReference>
<keyword evidence="2" id="KW-1185">Reference proteome</keyword>
<accession>A0ABZ3FNZ8</accession>
<evidence type="ECO:0000313" key="1">
    <source>
        <dbReference type="EMBL" id="XAN07786.1"/>
    </source>
</evidence>
<dbReference type="SUPFAM" id="SSF159659">
    <property type="entry name" value="Cgl1923-like"/>
    <property type="match status" value="1"/>
</dbReference>
<dbReference type="Pfam" id="PF09754">
    <property type="entry name" value="PAC2"/>
    <property type="match status" value="1"/>
</dbReference>
<dbReference type="Proteomes" id="UP001442841">
    <property type="component" value="Chromosome"/>
</dbReference>
<sequence>MLDPVSLFEFESHIDRRTVHARKLVVTLGSRDAGHTQRIIDTHLLNTLPNHVLGRVDTDQVLDYAATRPVIAFDRDHFSDYHAPEITLHHVTDAAEQPFLMLTGPEPNLQWERLARTVDYLIDQFDIDETLIVHGVPAPAPHTRPIFVSRYAEQTDLVPINETVPMAFEMPASFTSLLTVRLGERGHKVTGLVAHVPHYLAAGDSPEGALALLEKLERQARLTLPAGRLPESVMVMRGKVDEEVADSEEAQEMVAQLEAQYDHFMEGRSLTRGVDVPTADEIGEQVEDFLRGLGD</sequence>
<evidence type="ECO:0000313" key="2">
    <source>
        <dbReference type="Proteomes" id="UP001442841"/>
    </source>
</evidence>
<dbReference type="EMBL" id="CP154795">
    <property type="protein sequence ID" value="XAN07786.1"/>
    <property type="molecule type" value="Genomic_DNA"/>
</dbReference>
<protein>
    <submittedName>
        <fullName evidence="1">PAC2 family protein</fullName>
    </submittedName>
</protein>